<dbReference type="OrthoDB" id="1699318at2759"/>
<evidence type="ECO:0000313" key="3">
    <source>
        <dbReference type="Proteomes" id="UP000596660"/>
    </source>
</evidence>
<feature type="compositionally biased region" description="Polar residues" evidence="1">
    <location>
        <begin position="202"/>
        <end position="212"/>
    </location>
</feature>
<dbReference type="GeneID" id="110707400"/>
<feature type="compositionally biased region" description="Low complexity" evidence="1">
    <location>
        <begin position="213"/>
        <end position="227"/>
    </location>
</feature>
<keyword evidence="3" id="KW-1185">Reference proteome</keyword>
<dbReference type="Pfam" id="PF14223">
    <property type="entry name" value="Retrotran_gag_2"/>
    <property type="match status" value="1"/>
</dbReference>
<dbReference type="RefSeq" id="XP_021741125.1">
    <property type="nucleotide sequence ID" value="XM_021885433.1"/>
</dbReference>
<feature type="region of interest" description="Disordered" evidence="1">
    <location>
        <begin position="188"/>
        <end position="258"/>
    </location>
</feature>
<dbReference type="PANTHER" id="PTHR47481:SF42">
    <property type="entry name" value="RHO GTPASE-ACTIVATING PROTEIN GACK-LIKE"/>
    <property type="match status" value="1"/>
</dbReference>
<accession>A0A803MAL6</accession>
<organism evidence="2 3">
    <name type="scientific">Chenopodium quinoa</name>
    <name type="common">Quinoa</name>
    <dbReference type="NCBI Taxonomy" id="63459"/>
    <lineage>
        <taxon>Eukaryota</taxon>
        <taxon>Viridiplantae</taxon>
        <taxon>Streptophyta</taxon>
        <taxon>Embryophyta</taxon>
        <taxon>Tracheophyta</taxon>
        <taxon>Spermatophyta</taxon>
        <taxon>Magnoliopsida</taxon>
        <taxon>eudicotyledons</taxon>
        <taxon>Gunneridae</taxon>
        <taxon>Pentapetalae</taxon>
        <taxon>Caryophyllales</taxon>
        <taxon>Chenopodiaceae</taxon>
        <taxon>Chenopodioideae</taxon>
        <taxon>Atripliceae</taxon>
        <taxon>Chenopodium</taxon>
    </lineage>
</organism>
<name>A0A803MAL6_CHEQI</name>
<sequence length="258" mass="28479">MAESQKFHPALTISNVKSLVPVTLDNEQKEAAKAAYNKAKSEDLSLWKRLDATVLKWIYGTISSNLLYAILKRDDTAKATWKHLEALFQDNKASRATHLDEEFTNALFEDHNSIDTYCNYLQSIADRLADVDAPVSNNRLVLRLTGSLPKAFSGTVDFIQNQELLPSFESCRSRLKMAERTIKACTARESGGSGIRTGALVATSTDSPSSVPKRNNNNNKGRTNSSKNKGKGKGTNQHGRTNGGQSNQPPNQKQQPRQ</sequence>
<dbReference type="OMA" id="NALFEDH"/>
<dbReference type="AlphaFoldDB" id="A0A803MAL6"/>
<feature type="compositionally biased region" description="Low complexity" evidence="1">
    <location>
        <begin position="243"/>
        <end position="258"/>
    </location>
</feature>
<reference evidence="2" key="2">
    <citation type="submission" date="2021-03" db="UniProtKB">
        <authorList>
            <consortium name="EnsemblPlants"/>
        </authorList>
    </citation>
    <scope>IDENTIFICATION</scope>
</reference>
<dbReference type="Gramene" id="AUR62026133-RA">
    <property type="protein sequence ID" value="AUR62026133-RA:cds"/>
    <property type="gene ID" value="AUR62026133"/>
</dbReference>
<evidence type="ECO:0000256" key="1">
    <source>
        <dbReference type="SAM" id="MobiDB-lite"/>
    </source>
</evidence>
<evidence type="ECO:0000313" key="2">
    <source>
        <dbReference type="EnsemblPlants" id="AUR62026133-RA:cds"/>
    </source>
</evidence>
<protein>
    <recommendedName>
        <fullName evidence="4">Retrotransposon gag domain-containing protein</fullName>
    </recommendedName>
</protein>
<dbReference type="KEGG" id="cqi:110707400"/>
<gene>
    <name evidence="2" type="primary">LOC110707400</name>
</gene>
<proteinExistence type="predicted"/>
<dbReference type="PANTHER" id="PTHR47481">
    <property type="match status" value="1"/>
</dbReference>
<dbReference type="Proteomes" id="UP000596660">
    <property type="component" value="Unplaced"/>
</dbReference>
<evidence type="ECO:0008006" key="4">
    <source>
        <dbReference type="Google" id="ProtNLM"/>
    </source>
</evidence>
<reference evidence="2" key="1">
    <citation type="journal article" date="2017" name="Nature">
        <title>The genome of Chenopodium quinoa.</title>
        <authorList>
            <person name="Jarvis D.E."/>
            <person name="Ho Y.S."/>
            <person name="Lightfoot D.J."/>
            <person name="Schmoeckel S.M."/>
            <person name="Li B."/>
            <person name="Borm T.J.A."/>
            <person name="Ohyanagi H."/>
            <person name="Mineta K."/>
            <person name="Michell C.T."/>
            <person name="Saber N."/>
            <person name="Kharbatia N.M."/>
            <person name="Rupper R.R."/>
            <person name="Sharp A.R."/>
            <person name="Dally N."/>
            <person name="Boughton B.A."/>
            <person name="Woo Y.H."/>
            <person name="Gao G."/>
            <person name="Schijlen E.G.W.M."/>
            <person name="Guo X."/>
            <person name="Momin A.A."/>
            <person name="Negrao S."/>
            <person name="Al-Babili S."/>
            <person name="Gehring C."/>
            <person name="Roessner U."/>
            <person name="Jung C."/>
            <person name="Murphy K."/>
            <person name="Arold S.T."/>
            <person name="Gojobori T."/>
            <person name="van der Linden C.G."/>
            <person name="van Loo E.N."/>
            <person name="Jellen E.N."/>
            <person name="Maughan P.J."/>
            <person name="Tester M."/>
        </authorList>
    </citation>
    <scope>NUCLEOTIDE SEQUENCE [LARGE SCALE GENOMIC DNA]</scope>
    <source>
        <strain evidence="2">cv. PI 614886</strain>
    </source>
</reference>
<dbReference type="EnsemblPlants" id="AUR62026133-RA">
    <property type="protein sequence ID" value="AUR62026133-RA:cds"/>
    <property type="gene ID" value="AUR62026133"/>
</dbReference>